<dbReference type="InterPro" id="IPR023772">
    <property type="entry name" value="DNA-bd_HTH_TetR-type_CS"/>
</dbReference>
<dbReference type="Gene3D" id="1.10.357.10">
    <property type="entry name" value="Tetracycline Repressor, domain 2"/>
    <property type="match status" value="1"/>
</dbReference>
<dbReference type="Proteomes" id="UP000094609">
    <property type="component" value="Chromosome"/>
</dbReference>
<dbReference type="SUPFAM" id="SSF48498">
    <property type="entry name" value="Tetracyclin repressor-like, C-terminal domain"/>
    <property type="match status" value="1"/>
</dbReference>
<feature type="domain" description="HTH tetR-type" evidence="5">
    <location>
        <begin position="8"/>
        <end position="68"/>
    </location>
</feature>
<dbReference type="Gene3D" id="1.10.10.60">
    <property type="entry name" value="Homeodomain-like"/>
    <property type="match status" value="1"/>
</dbReference>
<dbReference type="PANTHER" id="PTHR47506:SF6">
    <property type="entry name" value="HTH-TYPE TRANSCRIPTIONAL REPRESSOR NEMR"/>
    <property type="match status" value="1"/>
</dbReference>
<evidence type="ECO:0000256" key="1">
    <source>
        <dbReference type="ARBA" id="ARBA00023015"/>
    </source>
</evidence>
<dbReference type="InterPro" id="IPR036271">
    <property type="entry name" value="Tet_transcr_reg_TetR-rel_C_sf"/>
</dbReference>
<dbReference type="InterPro" id="IPR001647">
    <property type="entry name" value="HTH_TetR"/>
</dbReference>
<dbReference type="GO" id="GO:0003677">
    <property type="term" value="F:DNA binding"/>
    <property type="evidence" value="ECO:0007669"/>
    <property type="project" value="UniProtKB-UniRule"/>
</dbReference>
<dbReference type="PROSITE" id="PS50977">
    <property type="entry name" value="HTH_TETR_2"/>
    <property type="match status" value="1"/>
</dbReference>
<protein>
    <submittedName>
        <fullName evidence="6">Transcriptional regulator, TetR family</fullName>
    </submittedName>
</protein>
<dbReference type="KEGG" id="shal:SHALO_1667"/>
<dbReference type="RefSeq" id="WP_069478135.1">
    <property type="nucleotide sequence ID" value="NZ_CP017111.1"/>
</dbReference>
<accession>A0A1D7TKB4</accession>
<dbReference type="PRINTS" id="PR00455">
    <property type="entry name" value="HTHTETR"/>
</dbReference>
<evidence type="ECO:0000313" key="6">
    <source>
        <dbReference type="EMBL" id="AOO65438.1"/>
    </source>
</evidence>
<evidence type="ECO:0000256" key="3">
    <source>
        <dbReference type="ARBA" id="ARBA00023163"/>
    </source>
</evidence>
<dbReference type="InterPro" id="IPR009057">
    <property type="entry name" value="Homeodomain-like_sf"/>
</dbReference>
<dbReference type="AlphaFoldDB" id="A0A1D7TKB4"/>
<feature type="DNA-binding region" description="H-T-H motif" evidence="4">
    <location>
        <begin position="31"/>
        <end position="50"/>
    </location>
</feature>
<keyword evidence="3" id="KW-0804">Transcription</keyword>
<name>A0A1D7TKB4_9BACT</name>
<reference evidence="7" key="1">
    <citation type="submission" date="2016-08" db="EMBL/GenBank/DDBJ databases">
        <title>Complete genome sequence of the organohalide-respiring Epsilonproteobacterium Sulfurospirillum halorespirans.</title>
        <authorList>
            <person name="Goris T."/>
            <person name="Zimmermann J."/>
            <person name="Schenz B."/>
            <person name="Lemos M."/>
            <person name="Hackermueller J."/>
            <person name="Diekert G."/>
        </authorList>
    </citation>
    <scope>NUCLEOTIDE SEQUENCE [LARGE SCALE GENOMIC DNA]</scope>
    <source>
        <strain>DSM 13726</strain>
        <strain evidence="7">PCE-M2</strain>
    </source>
</reference>
<gene>
    <name evidence="6" type="ORF">SHALO_1667</name>
</gene>
<dbReference type="STRING" id="1193502.SHALO_1667"/>
<evidence type="ECO:0000259" key="5">
    <source>
        <dbReference type="PROSITE" id="PS50977"/>
    </source>
</evidence>
<proteinExistence type="predicted"/>
<keyword evidence="2 4" id="KW-0238">DNA-binding</keyword>
<dbReference type="PROSITE" id="PS01081">
    <property type="entry name" value="HTH_TETR_1"/>
    <property type="match status" value="1"/>
</dbReference>
<dbReference type="Pfam" id="PF00440">
    <property type="entry name" value="TetR_N"/>
    <property type="match status" value="1"/>
</dbReference>
<evidence type="ECO:0000313" key="7">
    <source>
        <dbReference type="Proteomes" id="UP000094609"/>
    </source>
</evidence>
<organism evidence="6 7">
    <name type="scientific">Sulfurospirillum halorespirans DSM 13726</name>
    <dbReference type="NCBI Taxonomy" id="1193502"/>
    <lineage>
        <taxon>Bacteria</taxon>
        <taxon>Pseudomonadati</taxon>
        <taxon>Campylobacterota</taxon>
        <taxon>Epsilonproteobacteria</taxon>
        <taxon>Campylobacterales</taxon>
        <taxon>Sulfurospirillaceae</taxon>
        <taxon>Sulfurospirillum</taxon>
    </lineage>
</organism>
<dbReference type="SUPFAM" id="SSF46689">
    <property type="entry name" value="Homeodomain-like"/>
    <property type="match status" value="1"/>
</dbReference>
<dbReference type="PATRIC" id="fig|1193502.14.peg.1692"/>
<evidence type="ECO:0000256" key="2">
    <source>
        <dbReference type="ARBA" id="ARBA00023125"/>
    </source>
</evidence>
<keyword evidence="1" id="KW-0805">Transcription regulation</keyword>
<evidence type="ECO:0000256" key="4">
    <source>
        <dbReference type="PROSITE-ProRule" id="PRU00335"/>
    </source>
</evidence>
<keyword evidence="7" id="KW-1185">Reference proteome</keyword>
<dbReference type="PANTHER" id="PTHR47506">
    <property type="entry name" value="TRANSCRIPTIONAL REGULATORY PROTEIN"/>
    <property type="match status" value="1"/>
</dbReference>
<sequence length="207" mass="24128">MARIIDKEEKRLDIASASIELFARKGIAQTSIEEIAKSAGVAKGTIYLYFKNKEEIILTIWDMLASRHQEVFQARITETMSAKEKILELFNFSECKEEHDKEDLLTLYQHFLSTMLIDKTGLYTNYFATICQRDYDIIFQCIQEGIAKGELEVHDVDKLTNTIIIFMEGVVIRSKMNNFNFEQTQLHLTQHIAFLLDQYLRKEPCKN</sequence>
<dbReference type="EMBL" id="CP017111">
    <property type="protein sequence ID" value="AOO65438.1"/>
    <property type="molecule type" value="Genomic_DNA"/>
</dbReference>